<protein>
    <recommendedName>
        <fullName evidence="3">Tyrosine specific protein phosphatases domain-containing protein</fullName>
    </recommendedName>
</protein>
<dbReference type="OrthoDB" id="9988524at2759"/>
<dbReference type="AlphaFoldDB" id="A0A9W7BUV2"/>
<evidence type="ECO:0008006" key="3">
    <source>
        <dbReference type="Google" id="ProtNLM"/>
    </source>
</evidence>
<accession>A0A9W7BUV2</accession>
<reference evidence="2" key="1">
    <citation type="journal article" date="2023" name="Commun. Biol.">
        <title>Genome analysis of Parmales, the sister group of diatoms, reveals the evolutionary specialization of diatoms from phago-mixotrophs to photoautotrophs.</title>
        <authorList>
            <person name="Ban H."/>
            <person name="Sato S."/>
            <person name="Yoshikawa S."/>
            <person name="Yamada K."/>
            <person name="Nakamura Y."/>
            <person name="Ichinomiya M."/>
            <person name="Sato N."/>
            <person name="Blanc-Mathieu R."/>
            <person name="Endo H."/>
            <person name="Kuwata A."/>
            <person name="Ogata H."/>
        </authorList>
    </citation>
    <scope>NUCLEOTIDE SEQUENCE [LARGE SCALE GENOMIC DNA]</scope>
    <source>
        <strain evidence="2">NIES 3701</strain>
    </source>
</reference>
<dbReference type="GO" id="GO:0004721">
    <property type="term" value="F:phosphoprotein phosphatase activity"/>
    <property type="evidence" value="ECO:0007669"/>
    <property type="project" value="InterPro"/>
</dbReference>
<dbReference type="Proteomes" id="UP001165085">
    <property type="component" value="Unassembled WGS sequence"/>
</dbReference>
<evidence type="ECO:0000313" key="2">
    <source>
        <dbReference type="Proteomes" id="UP001165085"/>
    </source>
</evidence>
<organism evidence="1 2">
    <name type="scientific">Triparma strigata</name>
    <dbReference type="NCBI Taxonomy" id="1606541"/>
    <lineage>
        <taxon>Eukaryota</taxon>
        <taxon>Sar</taxon>
        <taxon>Stramenopiles</taxon>
        <taxon>Ochrophyta</taxon>
        <taxon>Bolidophyceae</taxon>
        <taxon>Parmales</taxon>
        <taxon>Triparmaceae</taxon>
        <taxon>Triparma</taxon>
    </lineage>
</organism>
<gene>
    <name evidence="1" type="ORF">TrST_g3471</name>
</gene>
<name>A0A9W7BUV2_9STRA</name>
<dbReference type="PANTHER" id="PTHR31126:SF1">
    <property type="entry name" value="TYROSINE SPECIFIC PROTEIN PHOSPHATASES DOMAIN-CONTAINING PROTEIN"/>
    <property type="match status" value="1"/>
</dbReference>
<dbReference type="InterPro" id="IPR029021">
    <property type="entry name" value="Prot-tyrosine_phosphatase-like"/>
</dbReference>
<dbReference type="SUPFAM" id="SSF52799">
    <property type="entry name" value="(Phosphotyrosine protein) phosphatases II"/>
    <property type="match status" value="1"/>
</dbReference>
<keyword evidence="2" id="KW-1185">Reference proteome</keyword>
<sequence>MPSNAKGPDISEWNNLGIKTLIDLRSKTELESDLTLNTNEVYSDFTSVKWSSIRSPREVDTKTKLDPERKSRKERHFVSLMDEKKYVLGTISKIEKRKLAKVAALSPGLMSKRVRKKAKSYFLTCINDGGLQMVNDLILVRGKKGIKYVLELMSDVERHPVAFYCTAGKDRTGVITAIVLKLIGVGDDEIVDDYSISADVYKEMDDEDAMVGALQQRDLRPEVFLGAPKEVMRETLEGFERWGGIEGYLDWIGFGEEDRGRLKKAISK</sequence>
<dbReference type="EMBL" id="BRXY01000478">
    <property type="protein sequence ID" value="GMH97017.1"/>
    <property type="molecule type" value="Genomic_DNA"/>
</dbReference>
<dbReference type="Pfam" id="PF13350">
    <property type="entry name" value="Y_phosphatase3"/>
    <property type="match status" value="1"/>
</dbReference>
<comment type="caution">
    <text evidence="1">The sequence shown here is derived from an EMBL/GenBank/DDBJ whole genome shotgun (WGS) entry which is preliminary data.</text>
</comment>
<evidence type="ECO:0000313" key="1">
    <source>
        <dbReference type="EMBL" id="GMH97017.1"/>
    </source>
</evidence>
<dbReference type="InterPro" id="IPR026893">
    <property type="entry name" value="Tyr/Ser_Pase_IphP-type"/>
</dbReference>
<proteinExistence type="predicted"/>
<dbReference type="PANTHER" id="PTHR31126">
    <property type="entry name" value="TYROSINE-PROTEIN PHOSPHATASE"/>
    <property type="match status" value="1"/>
</dbReference>
<dbReference type="Gene3D" id="3.90.190.10">
    <property type="entry name" value="Protein tyrosine phosphatase superfamily"/>
    <property type="match status" value="1"/>
</dbReference>